<name>A0AAE3VU44_9ACTN</name>
<dbReference type="AlphaFoldDB" id="A0AAE3VU44"/>
<proteinExistence type="predicted"/>
<organism evidence="1 3">
    <name type="scientific">Catenuloplanes indicus</name>
    <dbReference type="NCBI Taxonomy" id="137267"/>
    <lineage>
        <taxon>Bacteria</taxon>
        <taxon>Bacillati</taxon>
        <taxon>Actinomycetota</taxon>
        <taxon>Actinomycetes</taxon>
        <taxon>Micromonosporales</taxon>
        <taxon>Micromonosporaceae</taxon>
        <taxon>Catenuloplanes</taxon>
    </lineage>
</organism>
<accession>A0AAE3VU44</accession>
<sequence>MSRTWVTADDGVTRLVEIVADDAIAGYRARCTTHGWLDTNGEHGLNPVIGYAGNHIDYDHREVAA</sequence>
<keyword evidence="3" id="KW-1185">Reference proteome</keyword>
<dbReference type="Proteomes" id="UP001240236">
    <property type="component" value="Unassembled WGS sequence"/>
</dbReference>
<dbReference type="EMBL" id="JAUSUZ010000002">
    <property type="protein sequence ID" value="MDQ0371681.1"/>
    <property type="molecule type" value="Genomic_DNA"/>
</dbReference>
<dbReference type="RefSeq" id="WP_307233926.1">
    <property type="nucleotide sequence ID" value="NZ_JAUSUZ010000001.1"/>
</dbReference>
<dbReference type="EMBL" id="JAUSUZ010000001">
    <property type="protein sequence ID" value="MDQ0363359.1"/>
    <property type="molecule type" value="Genomic_DNA"/>
</dbReference>
<comment type="caution">
    <text evidence="1">The sequence shown here is derived from an EMBL/GenBank/DDBJ whole genome shotgun (WGS) entry which is preliminary data.</text>
</comment>
<evidence type="ECO:0000313" key="1">
    <source>
        <dbReference type="EMBL" id="MDQ0363359.1"/>
    </source>
</evidence>
<reference evidence="1 3" key="1">
    <citation type="submission" date="2023-07" db="EMBL/GenBank/DDBJ databases">
        <title>Sequencing the genomes of 1000 actinobacteria strains.</title>
        <authorList>
            <person name="Klenk H.-P."/>
        </authorList>
    </citation>
    <scope>NUCLEOTIDE SEQUENCE [LARGE SCALE GENOMIC DNA]</scope>
    <source>
        <strain evidence="1 3">DSM 44709</strain>
    </source>
</reference>
<gene>
    <name evidence="1" type="ORF">J2S42_000028</name>
    <name evidence="2" type="ORF">J2S42_008429</name>
</gene>
<evidence type="ECO:0000313" key="3">
    <source>
        <dbReference type="Proteomes" id="UP001240236"/>
    </source>
</evidence>
<protein>
    <submittedName>
        <fullName evidence="1">Uncharacterized protein</fullName>
    </submittedName>
</protein>
<evidence type="ECO:0000313" key="2">
    <source>
        <dbReference type="EMBL" id="MDQ0371681.1"/>
    </source>
</evidence>